<evidence type="ECO:0000313" key="4">
    <source>
        <dbReference type="EMBL" id="KKB42948.1"/>
    </source>
</evidence>
<evidence type="ECO:0000313" key="5">
    <source>
        <dbReference type="Proteomes" id="UP000031563"/>
    </source>
</evidence>
<sequence>MEVIYAYLPQTLKEAIAELPPHVKGEIEEIRVRIGKPVEVLAGRPFHLSHVVTVEEGQALINKLSQHSFYALDEELRCGYLTIEGGHRVGLAGKVLVEAGRVKGLRHLSSYNVRIAREKPGIAEPFVPLLFEEGWKSTLIIGPPQSGKTTLLRDLARIAATGIKEKEISPVKVGIVDERSEIAGCVKGIPQLNVGLRTDVLDACPKAEGMMMMIRSMSPEVLVADEIGREEDGQALSEAVNSGVALMVTAHGASLEETMRRPMMREVIQGGAFERFIELAVHNGERIVKVLDQEGCQLPIWTGVRR</sequence>
<dbReference type="OrthoDB" id="9768243at2"/>
<dbReference type="SUPFAM" id="SSF52540">
    <property type="entry name" value="P-loop containing nucleoside triphosphate hydrolases"/>
    <property type="match status" value="1"/>
</dbReference>
<dbReference type="Pfam" id="PF19568">
    <property type="entry name" value="Spore_III_AA"/>
    <property type="match status" value="1"/>
</dbReference>
<keyword evidence="2" id="KW-0067">ATP-binding</keyword>
<dbReference type="PANTHER" id="PTHR20953">
    <property type="entry name" value="KINASE-RELATED"/>
    <property type="match status" value="1"/>
</dbReference>
<dbReference type="RefSeq" id="WP_039233754.1">
    <property type="nucleotide sequence ID" value="NZ_JWIQ02000012.1"/>
</dbReference>
<dbReference type="Gene3D" id="3.40.50.300">
    <property type="entry name" value="P-loop containing nucleotide triphosphate hydrolases"/>
    <property type="match status" value="1"/>
</dbReference>
<organism evidence="4 5">
    <name type="scientific">Bacillus thermotolerans</name>
    <name type="common">Quasibacillus thermotolerans</name>
    <dbReference type="NCBI Taxonomy" id="1221996"/>
    <lineage>
        <taxon>Bacteria</taxon>
        <taxon>Bacillati</taxon>
        <taxon>Bacillota</taxon>
        <taxon>Bacilli</taxon>
        <taxon>Bacillales</taxon>
        <taxon>Bacillaceae</taxon>
        <taxon>Bacillus</taxon>
    </lineage>
</organism>
<feature type="domain" description="AAA+ ATPase" evidence="3">
    <location>
        <begin position="134"/>
        <end position="274"/>
    </location>
</feature>
<dbReference type="InterPro" id="IPR045735">
    <property type="entry name" value="Spore_III_AA_AAA+_ATPase"/>
</dbReference>
<dbReference type="STRING" id="1221996.QY95_03055"/>
<gene>
    <name evidence="4" type="ORF">QY95_03055</name>
</gene>
<dbReference type="NCBIfam" id="TIGR02858">
    <property type="entry name" value="spore_III_AA"/>
    <property type="match status" value="1"/>
</dbReference>
<accession>A0A0F5HV45</accession>
<dbReference type="EMBL" id="JWIR02000006">
    <property type="protein sequence ID" value="KKB42948.1"/>
    <property type="molecule type" value="Genomic_DNA"/>
</dbReference>
<keyword evidence="1" id="KW-0547">Nucleotide-binding</keyword>
<dbReference type="Proteomes" id="UP000031563">
    <property type="component" value="Unassembled WGS sequence"/>
</dbReference>
<evidence type="ECO:0000256" key="1">
    <source>
        <dbReference type="ARBA" id="ARBA00022741"/>
    </source>
</evidence>
<dbReference type="InterPro" id="IPR003593">
    <property type="entry name" value="AAA+_ATPase"/>
</dbReference>
<name>A0A0F5HV45_BACTR</name>
<proteinExistence type="predicted"/>
<protein>
    <submittedName>
        <fullName evidence="4">Stage III sporulation protein AA</fullName>
    </submittedName>
</protein>
<dbReference type="InterPro" id="IPR027417">
    <property type="entry name" value="P-loop_NTPase"/>
</dbReference>
<reference evidence="4" key="1">
    <citation type="submission" date="2015-02" db="EMBL/GenBank/DDBJ databases">
        <title>Genome Assembly of Bacillaceae bacterium MTCC 8252.</title>
        <authorList>
            <person name="Verma A."/>
            <person name="Khatri I."/>
            <person name="Mual P."/>
            <person name="Subramanian S."/>
            <person name="Krishnamurthi S."/>
        </authorList>
    </citation>
    <scope>NUCLEOTIDE SEQUENCE [LARGE SCALE GENOMIC DNA]</scope>
    <source>
        <strain evidence="4">MTCC 8252</strain>
    </source>
</reference>
<dbReference type="PANTHER" id="PTHR20953:SF3">
    <property type="entry name" value="P-LOOP CONTAINING NUCLEOSIDE TRIPHOSPHATE HYDROLASES SUPERFAMILY PROTEIN"/>
    <property type="match status" value="1"/>
</dbReference>
<dbReference type="AlphaFoldDB" id="A0A0F5HV45"/>
<accession>A0A0F5IBU7</accession>
<evidence type="ECO:0000256" key="2">
    <source>
        <dbReference type="ARBA" id="ARBA00022840"/>
    </source>
</evidence>
<dbReference type="GO" id="GO:0005524">
    <property type="term" value="F:ATP binding"/>
    <property type="evidence" value="ECO:0007669"/>
    <property type="project" value="UniProtKB-KW"/>
</dbReference>
<dbReference type="InterPro" id="IPR014217">
    <property type="entry name" value="Spore_III_AA"/>
</dbReference>
<keyword evidence="5" id="KW-1185">Reference proteome</keyword>
<comment type="caution">
    <text evidence="4">The sequence shown here is derived from an EMBL/GenBank/DDBJ whole genome shotgun (WGS) entry which is preliminary data.</text>
</comment>
<dbReference type="SMART" id="SM00382">
    <property type="entry name" value="AAA"/>
    <property type="match status" value="1"/>
</dbReference>
<evidence type="ECO:0000259" key="3">
    <source>
        <dbReference type="SMART" id="SM00382"/>
    </source>
</evidence>